<reference evidence="4" key="2">
    <citation type="submission" date="2015-01" db="EMBL/GenBank/DDBJ databases">
        <title>Evolutionary Origins and Diversification of the Mycorrhizal Mutualists.</title>
        <authorList>
            <consortium name="DOE Joint Genome Institute"/>
            <consortium name="Mycorrhizal Genomics Consortium"/>
            <person name="Kohler A."/>
            <person name="Kuo A."/>
            <person name="Nagy L.G."/>
            <person name="Floudas D."/>
            <person name="Copeland A."/>
            <person name="Barry K.W."/>
            <person name="Cichocki N."/>
            <person name="Veneault-Fourrey C."/>
            <person name="LaButti K."/>
            <person name="Lindquist E.A."/>
            <person name="Lipzen A."/>
            <person name="Lundell T."/>
            <person name="Morin E."/>
            <person name="Murat C."/>
            <person name="Riley R."/>
            <person name="Ohm R."/>
            <person name="Sun H."/>
            <person name="Tunlid A."/>
            <person name="Henrissat B."/>
            <person name="Grigoriev I.V."/>
            <person name="Hibbett D.S."/>
            <person name="Martin F."/>
        </authorList>
    </citation>
    <scope>NUCLEOTIDE SEQUENCE [LARGE SCALE GENOMIC DNA]</scope>
    <source>
        <strain evidence="4">LaAM-08-1</strain>
    </source>
</reference>
<dbReference type="OrthoDB" id="3202436at2759"/>
<accession>A0A0C9X714</accession>
<feature type="region of interest" description="Disordered" evidence="1">
    <location>
        <begin position="57"/>
        <end position="115"/>
    </location>
</feature>
<evidence type="ECO:0000313" key="4">
    <source>
        <dbReference type="Proteomes" id="UP000054477"/>
    </source>
</evidence>
<feature type="compositionally biased region" description="Low complexity" evidence="1">
    <location>
        <begin position="66"/>
        <end position="96"/>
    </location>
</feature>
<evidence type="ECO:0000313" key="3">
    <source>
        <dbReference type="EMBL" id="KIK00851.1"/>
    </source>
</evidence>
<dbReference type="STRING" id="1095629.A0A0C9X714"/>
<dbReference type="AlphaFoldDB" id="A0A0C9X714"/>
<dbReference type="Pfam" id="PF20415">
    <property type="entry name" value="DUF6699"/>
    <property type="match status" value="1"/>
</dbReference>
<dbReference type="HOGENOM" id="CLU_044866_0_0_1"/>
<gene>
    <name evidence="3" type="ORF">K443DRAFT_678874</name>
</gene>
<evidence type="ECO:0000256" key="1">
    <source>
        <dbReference type="SAM" id="MobiDB-lite"/>
    </source>
</evidence>
<evidence type="ECO:0000259" key="2">
    <source>
        <dbReference type="Pfam" id="PF20415"/>
    </source>
</evidence>
<feature type="region of interest" description="Disordered" evidence="1">
    <location>
        <begin position="130"/>
        <end position="152"/>
    </location>
</feature>
<dbReference type="Proteomes" id="UP000054477">
    <property type="component" value="Unassembled WGS sequence"/>
</dbReference>
<protein>
    <recommendedName>
        <fullName evidence="2">DUF6699 domain-containing protein</fullName>
    </recommendedName>
</protein>
<dbReference type="EMBL" id="KN838617">
    <property type="protein sequence ID" value="KIK00851.1"/>
    <property type="molecule type" value="Genomic_DNA"/>
</dbReference>
<sequence length="406" mass="45672">MPRQREPWLQHGGIYRRVNDLNDSTWVQSSPEMNGDAMMPVLPVVPVFWEKDREGRVRGAGGVSTPVRSGSRSMGSGVSPVSSGVSPVSSGVSPVSNDNRVSEPRETRNNSESAHGSIWRAIKRWFFPPAPAPIPNDPPSDQEREEEELPPRVQPHEWKARGYYSRPTLNGVEVRNSPLSPNTLLPHPIDPEEIFVSLRSPTGTPHPERWIPGLVHRALPPRPSRWTDPIPGEPLPFPWECQLNPFMEHILTGPPRLSWSIAHAPATSITYGHTEACIPLTLADLHQPATFPFVTHFYINGLAEDSAPHFAWPVMVINHRGVKCVDVFEVLYESFQRYVGADERERWSGTRKVQADQAYARRLRAERGQAQQDPMRRVDYLGQQVMFRGLEPNPDGEGWMLFLGLG</sequence>
<feature type="compositionally biased region" description="Basic and acidic residues" evidence="1">
    <location>
        <begin position="100"/>
        <end position="109"/>
    </location>
</feature>
<keyword evidence="4" id="KW-1185">Reference proteome</keyword>
<feature type="domain" description="DUF6699" evidence="2">
    <location>
        <begin position="257"/>
        <end position="396"/>
    </location>
</feature>
<name>A0A0C9X714_9AGAR</name>
<organism evidence="3 4">
    <name type="scientific">Laccaria amethystina LaAM-08-1</name>
    <dbReference type="NCBI Taxonomy" id="1095629"/>
    <lineage>
        <taxon>Eukaryota</taxon>
        <taxon>Fungi</taxon>
        <taxon>Dikarya</taxon>
        <taxon>Basidiomycota</taxon>
        <taxon>Agaricomycotina</taxon>
        <taxon>Agaricomycetes</taxon>
        <taxon>Agaricomycetidae</taxon>
        <taxon>Agaricales</taxon>
        <taxon>Agaricineae</taxon>
        <taxon>Hydnangiaceae</taxon>
        <taxon>Laccaria</taxon>
    </lineage>
</organism>
<reference evidence="3 4" key="1">
    <citation type="submission" date="2014-04" db="EMBL/GenBank/DDBJ databases">
        <authorList>
            <consortium name="DOE Joint Genome Institute"/>
            <person name="Kuo A."/>
            <person name="Kohler A."/>
            <person name="Nagy L.G."/>
            <person name="Floudas D."/>
            <person name="Copeland A."/>
            <person name="Barry K.W."/>
            <person name="Cichocki N."/>
            <person name="Veneault-Fourrey C."/>
            <person name="LaButti K."/>
            <person name="Lindquist E.A."/>
            <person name="Lipzen A."/>
            <person name="Lundell T."/>
            <person name="Morin E."/>
            <person name="Murat C."/>
            <person name="Sun H."/>
            <person name="Tunlid A."/>
            <person name="Henrissat B."/>
            <person name="Grigoriev I.V."/>
            <person name="Hibbett D.S."/>
            <person name="Martin F."/>
            <person name="Nordberg H.P."/>
            <person name="Cantor M.N."/>
            <person name="Hua S.X."/>
        </authorList>
    </citation>
    <scope>NUCLEOTIDE SEQUENCE [LARGE SCALE GENOMIC DNA]</scope>
    <source>
        <strain evidence="3 4">LaAM-08-1</strain>
    </source>
</reference>
<dbReference type="InterPro" id="IPR046522">
    <property type="entry name" value="DUF6699"/>
</dbReference>
<proteinExistence type="predicted"/>